<feature type="region of interest" description="Disordered" evidence="2">
    <location>
        <begin position="185"/>
        <end position="242"/>
    </location>
</feature>
<keyword evidence="1" id="KW-0175">Coiled coil</keyword>
<dbReference type="AlphaFoldDB" id="G0MMM3"/>
<reference evidence="4" key="1">
    <citation type="submission" date="2011-07" db="EMBL/GenBank/DDBJ databases">
        <authorList>
            <consortium name="Caenorhabditis brenneri Sequencing and Analysis Consortium"/>
            <person name="Wilson R.K."/>
        </authorList>
    </citation>
    <scope>NUCLEOTIDE SEQUENCE [LARGE SCALE GENOMIC DNA]</scope>
    <source>
        <strain evidence="4">PB2801</strain>
    </source>
</reference>
<sequence length="242" mass="27101">MVKPTNCPSPLVTQCTVETSEAEKCKKCADHLLTIQKLESHLAEEKLEKENLAECLNNTFASLTKEIDNNDVRDAKIIQLTAQLEETTAQLQALSNEKSAKLFKKSMEEFQSKIMADKQALQMVLNKVNGVEAKAEQNIKEEISDQLEETAADNWALKSALETANSMIFHLETELRFANDRLKSLSDDTSSQDDTETREDYKNPFSSEVDCSESSKHPIKNLNEKENGATEEKGNSKSTLPL</sequence>
<keyword evidence="4" id="KW-1185">Reference proteome</keyword>
<dbReference type="InParanoid" id="G0MMM3"/>
<evidence type="ECO:0000256" key="1">
    <source>
        <dbReference type="SAM" id="Coils"/>
    </source>
</evidence>
<protein>
    <submittedName>
        <fullName evidence="3">Uncharacterized protein</fullName>
    </submittedName>
</protein>
<feature type="compositionally biased region" description="Basic and acidic residues" evidence="2">
    <location>
        <begin position="222"/>
        <end position="235"/>
    </location>
</feature>
<feature type="coiled-coil region" evidence="1">
    <location>
        <begin position="35"/>
        <end position="97"/>
    </location>
</feature>
<gene>
    <name evidence="3" type="ORF">CAEBREN_15116</name>
</gene>
<dbReference type="Proteomes" id="UP000008068">
    <property type="component" value="Unassembled WGS sequence"/>
</dbReference>
<organism evidence="4">
    <name type="scientific">Caenorhabditis brenneri</name>
    <name type="common">Nematode worm</name>
    <dbReference type="NCBI Taxonomy" id="135651"/>
    <lineage>
        <taxon>Eukaryota</taxon>
        <taxon>Metazoa</taxon>
        <taxon>Ecdysozoa</taxon>
        <taxon>Nematoda</taxon>
        <taxon>Chromadorea</taxon>
        <taxon>Rhabditida</taxon>
        <taxon>Rhabditina</taxon>
        <taxon>Rhabditomorpha</taxon>
        <taxon>Rhabditoidea</taxon>
        <taxon>Rhabditidae</taxon>
        <taxon>Peloderinae</taxon>
        <taxon>Caenorhabditis</taxon>
    </lineage>
</organism>
<dbReference type="EMBL" id="GL379802">
    <property type="protein sequence ID" value="EGT37399.1"/>
    <property type="molecule type" value="Genomic_DNA"/>
</dbReference>
<evidence type="ECO:0000313" key="4">
    <source>
        <dbReference type="Proteomes" id="UP000008068"/>
    </source>
</evidence>
<accession>G0MMM3</accession>
<name>G0MMM3_CAEBE</name>
<dbReference type="HOGENOM" id="CLU_1148045_0_0_1"/>
<evidence type="ECO:0000256" key="2">
    <source>
        <dbReference type="SAM" id="MobiDB-lite"/>
    </source>
</evidence>
<evidence type="ECO:0000313" key="3">
    <source>
        <dbReference type="EMBL" id="EGT37399.1"/>
    </source>
</evidence>
<proteinExistence type="predicted"/>